<organism evidence="1 2">
    <name type="scientific">Rhynchosporium secalis</name>
    <name type="common">Barley scald fungus</name>
    <dbReference type="NCBI Taxonomy" id="38038"/>
    <lineage>
        <taxon>Eukaryota</taxon>
        <taxon>Fungi</taxon>
        <taxon>Dikarya</taxon>
        <taxon>Ascomycota</taxon>
        <taxon>Pezizomycotina</taxon>
        <taxon>Leotiomycetes</taxon>
        <taxon>Helotiales</taxon>
        <taxon>Ploettnerulaceae</taxon>
        <taxon>Rhynchosporium</taxon>
    </lineage>
</organism>
<evidence type="ECO:0000313" key="1">
    <source>
        <dbReference type="EMBL" id="CZT46443.1"/>
    </source>
</evidence>
<protein>
    <recommendedName>
        <fullName evidence="3">Fungal N-terminal domain-containing protein</fullName>
    </recommendedName>
</protein>
<gene>
    <name evidence="1" type="ORF">RSE6_06869</name>
</gene>
<keyword evidence="2" id="KW-1185">Reference proteome</keyword>
<dbReference type="AlphaFoldDB" id="A0A1E1MBI1"/>
<evidence type="ECO:0008006" key="3">
    <source>
        <dbReference type="Google" id="ProtNLM"/>
    </source>
</evidence>
<accession>A0A1E1MBI1</accession>
<reference evidence="2" key="1">
    <citation type="submission" date="2016-03" db="EMBL/GenBank/DDBJ databases">
        <authorList>
            <person name="Guldener U."/>
        </authorList>
    </citation>
    <scope>NUCLEOTIDE SEQUENCE [LARGE SCALE GENOMIC DNA]</scope>
</reference>
<dbReference type="Proteomes" id="UP000177625">
    <property type="component" value="Unassembled WGS sequence"/>
</dbReference>
<evidence type="ECO:0000313" key="2">
    <source>
        <dbReference type="Proteomes" id="UP000177625"/>
    </source>
</evidence>
<sequence length="293" mass="33095">MALRMGIGDVFTLCKSAVDVCSRAIHEEHEGTNTLITEMKQIRSHLKSLEVQIGDESAFKKSGPEMAPIIKRSLEPLYRDLSDLRATLHACSGPRKPSIHVVDQVRYLVLYKAKLDGFQQKLPAHRASISAIQGLIECQTSSARRESMVRLDGFVEDQERNRTRADDYEKAQSQVVSMFQERISRQSPAIGEKLNTDQLLGSLEDDLVEKGLKRDHAERVLFPITKALLRQPILATVDKRTALPNLEFKLDLFEVKSDPREASKSWIDATGNEIRDEVSLAPDEEVDDLDCRR</sequence>
<name>A0A1E1MBI1_RHYSE</name>
<proteinExistence type="predicted"/>
<dbReference type="EMBL" id="FJVC01000245">
    <property type="protein sequence ID" value="CZT46443.1"/>
    <property type="molecule type" value="Genomic_DNA"/>
</dbReference>